<evidence type="ECO:0000313" key="1">
    <source>
        <dbReference type="EMBL" id="EDU39836.1"/>
    </source>
</evidence>
<name>B2VR49_PYRTR</name>
<dbReference type="EMBL" id="DS231615">
    <property type="protein sequence ID" value="EDU39836.1"/>
    <property type="molecule type" value="Genomic_DNA"/>
</dbReference>
<proteinExistence type="predicted"/>
<evidence type="ECO:0000313" key="2">
    <source>
        <dbReference type="Proteomes" id="UP000001471"/>
    </source>
</evidence>
<accession>B2VR49</accession>
<dbReference type="HOGENOM" id="CLU_2147121_0_0_1"/>
<dbReference type="InParanoid" id="B2VR49"/>
<sequence length="112" mass="12792">MVRKSPGQMSHALKTGEANITDFIVAHGTTFVNNDVFTQSTHASTHPHKHRLLPNHPVFKIINKPTIPTTLPRLSNFNLPLRLLTHRSLFLRRNHSAYPRSLTESLAWRHTT</sequence>
<dbReference type="AlphaFoldDB" id="B2VR49"/>
<dbReference type="Proteomes" id="UP000001471">
    <property type="component" value="Unassembled WGS sequence"/>
</dbReference>
<reference evidence="2" key="1">
    <citation type="journal article" date="2013" name="G3 (Bethesda)">
        <title>Comparative genomics of a plant-pathogenic fungus, Pyrenophora tritici-repentis, reveals transduplication and the impact of repeat elements on pathogenicity and population divergence.</title>
        <authorList>
            <person name="Manning V.A."/>
            <person name="Pandelova I."/>
            <person name="Dhillon B."/>
            <person name="Wilhelm L.J."/>
            <person name="Goodwin S.B."/>
            <person name="Berlin A.M."/>
            <person name="Figueroa M."/>
            <person name="Freitag M."/>
            <person name="Hane J.K."/>
            <person name="Henrissat B."/>
            <person name="Holman W.H."/>
            <person name="Kodira C.D."/>
            <person name="Martin J."/>
            <person name="Oliver R.P."/>
            <person name="Robbertse B."/>
            <person name="Schackwitz W."/>
            <person name="Schwartz D.C."/>
            <person name="Spatafora J.W."/>
            <person name="Turgeon B.G."/>
            <person name="Yandava C."/>
            <person name="Young S."/>
            <person name="Zhou S."/>
            <person name="Zeng Q."/>
            <person name="Grigoriev I.V."/>
            <person name="Ma L.-J."/>
            <person name="Ciuffetti L.M."/>
        </authorList>
    </citation>
    <scope>NUCLEOTIDE SEQUENCE [LARGE SCALE GENOMIC DNA]</scope>
    <source>
        <strain evidence="2">Pt-1C-BFP</strain>
    </source>
</reference>
<organism evidence="1 2">
    <name type="scientific">Pyrenophora tritici-repentis (strain Pt-1C-BFP)</name>
    <name type="common">Wheat tan spot fungus</name>
    <name type="synonym">Drechslera tritici-repentis</name>
    <dbReference type="NCBI Taxonomy" id="426418"/>
    <lineage>
        <taxon>Eukaryota</taxon>
        <taxon>Fungi</taxon>
        <taxon>Dikarya</taxon>
        <taxon>Ascomycota</taxon>
        <taxon>Pezizomycotina</taxon>
        <taxon>Dothideomycetes</taxon>
        <taxon>Pleosporomycetidae</taxon>
        <taxon>Pleosporales</taxon>
        <taxon>Pleosporineae</taxon>
        <taxon>Pleosporaceae</taxon>
        <taxon>Pyrenophora</taxon>
    </lineage>
</organism>
<protein>
    <submittedName>
        <fullName evidence="1">Uncharacterized protein</fullName>
    </submittedName>
</protein>
<gene>
    <name evidence="1" type="ORF">PTRG_00398</name>
</gene>